<comment type="caution">
    <text evidence="1">The sequence shown here is derived from an EMBL/GenBank/DDBJ whole genome shotgun (WGS) entry which is preliminary data.</text>
</comment>
<sequence>MLAELREQYLTTVARALDGTIYEDPPILFGDTKPDYDSKNREYGWDWPSVAFTMVGSKRLANVRAMVESVIGNQVPGDFVETGVWRGGASIFAKAVLFTYGQNDRRVVLCDSFKGLPEPNEELYPHDKGSDFHKYDALAVSADSVRANFEKFGLLDDNVVFIEGFFKDTMPLVPSEQIAVLRLDGDMYESTIDPLRHLFGKVSEGGWIIVDDYHVVPAAKAAVHDYLDEVGYKPPAINEIDGVGVYFQKV</sequence>
<dbReference type="Gene3D" id="3.40.50.150">
    <property type="entry name" value="Vaccinia Virus protein VP39"/>
    <property type="match status" value="1"/>
</dbReference>
<dbReference type="PANTHER" id="PTHR40036:SF1">
    <property type="entry name" value="MACROCIN O-METHYLTRANSFERASE"/>
    <property type="match status" value="1"/>
</dbReference>
<dbReference type="Pfam" id="PF05711">
    <property type="entry name" value="TylF"/>
    <property type="match status" value="1"/>
</dbReference>
<accession>A0AA91BYT2</accession>
<organism evidence="1 2">
    <name type="scientific">Ruegeria atlantica</name>
    <dbReference type="NCBI Taxonomy" id="81569"/>
    <lineage>
        <taxon>Bacteria</taxon>
        <taxon>Pseudomonadati</taxon>
        <taxon>Pseudomonadota</taxon>
        <taxon>Alphaproteobacteria</taxon>
        <taxon>Rhodobacterales</taxon>
        <taxon>Roseobacteraceae</taxon>
        <taxon>Ruegeria</taxon>
    </lineage>
</organism>
<protein>
    <submittedName>
        <fullName evidence="1">Macrocin O-methyltransferase</fullName>
    </submittedName>
</protein>
<dbReference type="InterPro" id="IPR029063">
    <property type="entry name" value="SAM-dependent_MTases_sf"/>
</dbReference>
<name>A0AA91BYT2_9RHOB</name>
<dbReference type="EMBL" id="WVRA01000001">
    <property type="protein sequence ID" value="NOE17484.1"/>
    <property type="molecule type" value="Genomic_DNA"/>
</dbReference>
<dbReference type="AlphaFoldDB" id="A0AA91BYT2"/>
<dbReference type="Proteomes" id="UP000597886">
    <property type="component" value="Unassembled WGS sequence"/>
</dbReference>
<dbReference type="SUPFAM" id="SSF53335">
    <property type="entry name" value="S-adenosyl-L-methionine-dependent methyltransferases"/>
    <property type="match status" value="1"/>
</dbReference>
<gene>
    <name evidence="1" type="ORF">GS634_05020</name>
</gene>
<dbReference type="InterPro" id="IPR008884">
    <property type="entry name" value="TylF_MeTrfase"/>
</dbReference>
<dbReference type="PANTHER" id="PTHR40036">
    <property type="entry name" value="MACROCIN O-METHYLTRANSFERASE"/>
    <property type="match status" value="1"/>
</dbReference>
<evidence type="ECO:0000313" key="2">
    <source>
        <dbReference type="Proteomes" id="UP000597886"/>
    </source>
</evidence>
<proteinExistence type="predicted"/>
<reference evidence="1" key="1">
    <citation type="submission" date="2019-12" db="EMBL/GenBank/DDBJ databases">
        <title>Ruegeria JWLKs population differentiation of coral mucus and skeleton niches.</title>
        <authorList>
            <person name="Luo D."/>
        </authorList>
    </citation>
    <scope>NUCLEOTIDE SEQUENCE</scope>
    <source>
        <strain evidence="1">HKCCD6181</strain>
    </source>
</reference>
<dbReference type="RefSeq" id="WP_171328784.1">
    <property type="nucleotide sequence ID" value="NZ_WVRA01000001.1"/>
</dbReference>
<evidence type="ECO:0000313" key="1">
    <source>
        <dbReference type="EMBL" id="NOE17484.1"/>
    </source>
</evidence>